<sequence>MTIIWNIFVFFGLAAICNAIDLANEATEVLGNKEYYFGVTTEVSWFRALETCAAKGMLLDSIESETEYQNLKTFLFFNDDLRNQQFWFSGSNLANENKYMWFTTATNIKLTNWASNRGNGRCIHTNQNFLLMTADCTDEKYFICSRSTLPKCGVNGGCIRTSKPYVKYT</sequence>
<keyword evidence="4" id="KW-1185">Reference proteome</keyword>
<evidence type="ECO:0000313" key="4">
    <source>
        <dbReference type="Proteomes" id="UP000095300"/>
    </source>
</evidence>
<keyword evidence="1" id="KW-0732">Signal</keyword>
<evidence type="ECO:0000313" key="3">
    <source>
        <dbReference type="EnsemblMetazoa" id="SCAU011300-PA"/>
    </source>
</evidence>
<dbReference type="InterPro" id="IPR016187">
    <property type="entry name" value="CTDL_fold"/>
</dbReference>
<dbReference type="KEGG" id="scac:106089062"/>
<organism evidence="3 4">
    <name type="scientific">Stomoxys calcitrans</name>
    <name type="common">Stable fly</name>
    <name type="synonym">Conops calcitrans</name>
    <dbReference type="NCBI Taxonomy" id="35570"/>
    <lineage>
        <taxon>Eukaryota</taxon>
        <taxon>Metazoa</taxon>
        <taxon>Ecdysozoa</taxon>
        <taxon>Arthropoda</taxon>
        <taxon>Hexapoda</taxon>
        <taxon>Insecta</taxon>
        <taxon>Pterygota</taxon>
        <taxon>Neoptera</taxon>
        <taxon>Endopterygota</taxon>
        <taxon>Diptera</taxon>
        <taxon>Brachycera</taxon>
        <taxon>Muscomorpha</taxon>
        <taxon>Muscoidea</taxon>
        <taxon>Muscidae</taxon>
        <taxon>Stomoxys</taxon>
    </lineage>
</organism>
<dbReference type="VEuPathDB" id="VectorBase:SCAU011300"/>
<dbReference type="SUPFAM" id="SSF56436">
    <property type="entry name" value="C-type lectin-like"/>
    <property type="match status" value="1"/>
</dbReference>
<proteinExistence type="predicted"/>
<dbReference type="PROSITE" id="PS50041">
    <property type="entry name" value="C_TYPE_LECTIN_2"/>
    <property type="match status" value="1"/>
</dbReference>
<accession>A0A1I8PUP6</accession>
<evidence type="ECO:0000256" key="1">
    <source>
        <dbReference type="SAM" id="SignalP"/>
    </source>
</evidence>
<feature type="domain" description="C-type lectin" evidence="2">
    <location>
        <begin position="30"/>
        <end position="145"/>
    </location>
</feature>
<feature type="chain" id="PRO_5009327281" description="C-type lectin domain-containing protein" evidence="1">
    <location>
        <begin position="20"/>
        <end position="169"/>
    </location>
</feature>
<dbReference type="CDD" id="cd00037">
    <property type="entry name" value="CLECT"/>
    <property type="match status" value="1"/>
</dbReference>
<gene>
    <name evidence="3" type="primary">106089062</name>
</gene>
<dbReference type="OrthoDB" id="7357196at2759"/>
<dbReference type="InterPro" id="IPR016186">
    <property type="entry name" value="C-type_lectin-like/link_sf"/>
</dbReference>
<dbReference type="SMART" id="SM00034">
    <property type="entry name" value="CLECT"/>
    <property type="match status" value="1"/>
</dbReference>
<evidence type="ECO:0000259" key="2">
    <source>
        <dbReference type="PROSITE" id="PS50041"/>
    </source>
</evidence>
<dbReference type="Gene3D" id="3.10.100.10">
    <property type="entry name" value="Mannose-Binding Protein A, subunit A"/>
    <property type="match status" value="1"/>
</dbReference>
<feature type="signal peptide" evidence="1">
    <location>
        <begin position="1"/>
        <end position="19"/>
    </location>
</feature>
<name>A0A1I8PUP6_STOCA</name>
<protein>
    <recommendedName>
        <fullName evidence="2">C-type lectin domain-containing protein</fullName>
    </recommendedName>
</protein>
<dbReference type="EnsemblMetazoa" id="SCAU011300-RA">
    <property type="protein sequence ID" value="SCAU011300-PA"/>
    <property type="gene ID" value="SCAU011300"/>
</dbReference>
<dbReference type="Pfam" id="PF00059">
    <property type="entry name" value="Lectin_C"/>
    <property type="match status" value="1"/>
</dbReference>
<dbReference type="AlphaFoldDB" id="A0A1I8PUP6"/>
<reference evidence="3" key="1">
    <citation type="submission" date="2020-05" db="UniProtKB">
        <authorList>
            <consortium name="EnsemblMetazoa"/>
        </authorList>
    </citation>
    <scope>IDENTIFICATION</scope>
    <source>
        <strain evidence="3">USDA</strain>
    </source>
</reference>
<dbReference type="InterPro" id="IPR001304">
    <property type="entry name" value="C-type_lectin-like"/>
</dbReference>
<dbReference type="Proteomes" id="UP000095300">
    <property type="component" value="Unassembled WGS sequence"/>
</dbReference>
<dbReference type="STRING" id="35570.A0A1I8PUP6"/>